<dbReference type="Pfam" id="PF13410">
    <property type="entry name" value="GST_C_2"/>
    <property type="match status" value="1"/>
</dbReference>
<dbReference type="CDD" id="cd03205">
    <property type="entry name" value="GST_C_6"/>
    <property type="match status" value="1"/>
</dbReference>
<organism evidence="2 3">
    <name type="scientific">Pseudovibrio axinellae</name>
    <dbReference type="NCBI Taxonomy" id="989403"/>
    <lineage>
        <taxon>Bacteria</taxon>
        <taxon>Pseudomonadati</taxon>
        <taxon>Pseudomonadota</taxon>
        <taxon>Alphaproteobacteria</taxon>
        <taxon>Hyphomicrobiales</taxon>
        <taxon>Stappiaceae</taxon>
        <taxon>Pseudovibrio</taxon>
    </lineage>
</organism>
<dbReference type="PANTHER" id="PTHR43968:SF6">
    <property type="entry name" value="GLUTATHIONE S-TRANSFERASE OMEGA"/>
    <property type="match status" value="1"/>
</dbReference>
<dbReference type="STRING" id="989403.SAMN05421798_106160"/>
<name>A0A166AV45_9HYPH</name>
<protein>
    <submittedName>
        <fullName evidence="2">Putative GST-like protein YibF</fullName>
    </submittedName>
</protein>
<dbReference type="InterPro" id="IPR036249">
    <property type="entry name" value="Thioredoxin-like_sf"/>
</dbReference>
<accession>A0A166AV45</accession>
<dbReference type="Gene3D" id="1.20.1050.10">
    <property type="match status" value="1"/>
</dbReference>
<dbReference type="InterPro" id="IPR004045">
    <property type="entry name" value="Glutathione_S-Trfase_N"/>
</dbReference>
<dbReference type="InterPro" id="IPR036282">
    <property type="entry name" value="Glutathione-S-Trfase_C_sf"/>
</dbReference>
<dbReference type="AlphaFoldDB" id="A0A166AV45"/>
<comment type="caution">
    <text evidence="2">The sequence shown here is derived from an EMBL/GenBank/DDBJ whole genome shotgun (WGS) entry which is preliminary data.</text>
</comment>
<dbReference type="SUPFAM" id="SSF47616">
    <property type="entry name" value="GST C-terminal domain-like"/>
    <property type="match status" value="1"/>
</dbReference>
<dbReference type="Pfam" id="PF13417">
    <property type="entry name" value="GST_N_3"/>
    <property type="match status" value="1"/>
</dbReference>
<gene>
    <name evidence="2" type="primary">yibF_1</name>
    <name evidence="2" type="ORF">PsAD2_00889</name>
</gene>
<dbReference type="SUPFAM" id="SSF52833">
    <property type="entry name" value="Thioredoxin-like"/>
    <property type="match status" value="1"/>
</dbReference>
<dbReference type="EMBL" id="LMCB01000004">
    <property type="protein sequence ID" value="KZL21590.1"/>
    <property type="molecule type" value="Genomic_DNA"/>
</dbReference>
<dbReference type="PATRIC" id="fig|989403.3.peg.947"/>
<dbReference type="PANTHER" id="PTHR43968">
    <property type="match status" value="1"/>
</dbReference>
<dbReference type="InterPro" id="IPR050983">
    <property type="entry name" value="GST_Omega/HSP26"/>
</dbReference>
<evidence type="ECO:0000259" key="1">
    <source>
        <dbReference type="PROSITE" id="PS50404"/>
    </source>
</evidence>
<dbReference type="Gene3D" id="3.40.30.10">
    <property type="entry name" value="Glutaredoxin"/>
    <property type="match status" value="1"/>
</dbReference>
<keyword evidence="3" id="KW-1185">Reference proteome</keyword>
<dbReference type="RefSeq" id="WP_068002700.1">
    <property type="nucleotide sequence ID" value="NZ_FOFM01000006.1"/>
</dbReference>
<dbReference type="GO" id="GO:0005737">
    <property type="term" value="C:cytoplasm"/>
    <property type="evidence" value="ECO:0007669"/>
    <property type="project" value="TreeGrafter"/>
</dbReference>
<evidence type="ECO:0000313" key="3">
    <source>
        <dbReference type="Proteomes" id="UP000076577"/>
    </source>
</evidence>
<dbReference type="OrthoDB" id="9795329at2"/>
<sequence length="205" mass="22836">MQILRSSSASPFGRKIKIALYVLGLADKVEVKEAKTLDPNDTLRKQNPLGKIPCLILEDDNVLYDSRVITEYLDYLAGGEKLIPAGAERFEILTKQALADGICDAAIQIVYESRMRPENKQHSEWVEYQQSKVDRALASFESKPLPPVQHNSPDAAQIALACALGYLDLRFAGAWRKSYPKLVAWLDDFASSIPAFDKTKPELVA</sequence>
<dbReference type="PROSITE" id="PS50404">
    <property type="entry name" value="GST_NTER"/>
    <property type="match status" value="1"/>
</dbReference>
<dbReference type="Proteomes" id="UP000076577">
    <property type="component" value="Unassembled WGS sequence"/>
</dbReference>
<proteinExistence type="predicted"/>
<reference evidence="2 3" key="1">
    <citation type="journal article" date="2016" name="Front. Microbiol.">
        <title>Comparative Genomic Analysis Reveals a Diverse Repertoire of Genes Involved in Prokaryote-Eukaryote Interactions within the Pseudovibrio Genus.</title>
        <authorList>
            <person name="Romano S."/>
            <person name="Fernandez-Guerra A."/>
            <person name="Reen F.J."/>
            <person name="Glockner F.O."/>
            <person name="Crowley S.P."/>
            <person name="O'Sullivan O."/>
            <person name="Cotter P.D."/>
            <person name="Adams C."/>
            <person name="Dobson A.D."/>
            <person name="O'Gara F."/>
        </authorList>
    </citation>
    <scope>NUCLEOTIDE SEQUENCE [LARGE SCALE GENOMIC DNA]</scope>
    <source>
        <strain evidence="2 3">Ad2</strain>
    </source>
</reference>
<feature type="domain" description="GST N-terminal" evidence="1">
    <location>
        <begin position="1"/>
        <end position="81"/>
    </location>
</feature>
<evidence type="ECO:0000313" key="2">
    <source>
        <dbReference type="EMBL" id="KZL21590.1"/>
    </source>
</evidence>